<dbReference type="GO" id="GO:0000978">
    <property type="term" value="F:RNA polymerase II cis-regulatory region sequence-specific DNA binding"/>
    <property type="evidence" value="ECO:0007669"/>
    <property type="project" value="TreeGrafter"/>
</dbReference>
<dbReference type="PANTHER" id="PTHR10005">
    <property type="entry name" value="SKI ONCOGENE-RELATED"/>
    <property type="match status" value="1"/>
</dbReference>
<evidence type="ECO:0000259" key="2">
    <source>
        <dbReference type="SMART" id="SM01046"/>
    </source>
</evidence>
<dbReference type="GO" id="GO:0046332">
    <property type="term" value="F:SMAD binding"/>
    <property type="evidence" value="ECO:0007669"/>
    <property type="project" value="InterPro"/>
</dbReference>
<dbReference type="InterPro" id="IPR003380">
    <property type="entry name" value="SKI/SNO/DAC"/>
</dbReference>
<dbReference type="SMART" id="SM01046">
    <property type="entry name" value="c-SKI_SMAD_bind"/>
    <property type="match status" value="1"/>
</dbReference>
<dbReference type="OrthoDB" id="3938623at2759"/>
<dbReference type="GO" id="GO:0005667">
    <property type="term" value="C:transcription regulator complex"/>
    <property type="evidence" value="ECO:0007669"/>
    <property type="project" value="TreeGrafter"/>
</dbReference>
<dbReference type="AlphaFoldDB" id="A0A0B1TH79"/>
<dbReference type="InterPro" id="IPR037000">
    <property type="entry name" value="Ski_DNA-bd_sf"/>
</dbReference>
<sequence length="504" mass="55334">MATVTQDAAHAVDPLLYRLPEFPAAIPIAPTPAMSPCDSDGIAAWITISGGAFPAMVLGGEPRIPVNLLLSRVLLSQGVSEIQTMMDDLNIHKSIATNEQAERLRKMDPDVSHDIAALSLVTRTDAERICGIVRIESDPAPDGEADVDESERLSVQHQLFGTVNGWVYPSRKGGRSVRCRECECFFTPEDFVAHSHTDNRESQRTVHWGFDPANWRFMLELVKPSSESAACQERWKQFVGEKTDCSRKISEESNPINKAKRSIADQIEEVPLKVARSSTFGAKSDPFYADASSPLKAHLRDSLSRFFGSMPVDPLALLSDTMQKETAFKVKSLAGISEQPSSSGVGQLIKLDRQPMAAVPDPSAFMLVDENLLRIKSSCDKLEAVEFALKQSASADPAIMATLRDVRACLSENNGAEYRRLRNAYEFLFALYRQSCDPLGCSNDPLVRAAIATMRADQIALGVAMNTNPKSVVKGRQYSDLVQASTDAFSMTGKFLKRAHFSSK</sequence>
<dbReference type="Pfam" id="PF08782">
    <property type="entry name" value="c-SKI_SMAD_bind"/>
    <property type="match status" value="1"/>
</dbReference>
<dbReference type="InterPro" id="IPR010919">
    <property type="entry name" value="SAND-like_dom_sf"/>
</dbReference>
<name>A0A0B1TH79_OESDE</name>
<dbReference type="SUPFAM" id="SSF46955">
    <property type="entry name" value="Putative DNA-binding domain"/>
    <property type="match status" value="1"/>
</dbReference>
<reference evidence="3 4" key="1">
    <citation type="submission" date="2014-03" db="EMBL/GenBank/DDBJ databases">
        <title>Draft genome of the hookworm Oesophagostomum dentatum.</title>
        <authorList>
            <person name="Mitreva M."/>
        </authorList>
    </citation>
    <scope>NUCLEOTIDE SEQUENCE [LARGE SCALE GENOMIC DNA]</scope>
    <source>
        <strain evidence="3 4">OD-Hann</strain>
    </source>
</reference>
<gene>
    <name evidence="3" type="ORF">OESDEN_03105</name>
</gene>
<dbReference type="InterPro" id="IPR023216">
    <property type="entry name" value="Tscrpt_reg_SKI_SnoN"/>
</dbReference>
<accession>A0A0B1TH79</accession>
<dbReference type="InterPro" id="IPR014890">
    <property type="entry name" value="c-SKI_SMAD4-bd_dom"/>
</dbReference>
<dbReference type="PANTHER" id="PTHR10005:SF25">
    <property type="entry name" value="SNO ONCOGENE, ISOFORM B"/>
    <property type="match status" value="1"/>
</dbReference>
<dbReference type="GO" id="GO:0030514">
    <property type="term" value="P:negative regulation of BMP signaling pathway"/>
    <property type="evidence" value="ECO:0007669"/>
    <property type="project" value="TreeGrafter"/>
</dbReference>
<organism evidence="3 4">
    <name type="scientific">Oesophagostomum dentatum</name>
    <name type="common">Nodular worm</name>
    <dbReference type="NCBI Taxonomy" id="61180"/>
    <lineage>
        <taxon>Eukaryota</taxon>
        <taxon>Metazoa</taxon>
        <taxon>Ecdysozoa</taxon>
        <taxon>Nematoda</taxon>
        <taxon>Chromadorea</taxon>
        <taxon>Rhabditida</taxon>
        <taxon>Rhabditina</taxon>
        <taxon>Rhabditomorpha</taxon>
        <taxon>Strongyloidea</taxon>
        <taxon>Strongylidae</taxon>
        <taxon>Oesophagostomum</taxon>
    </lineage>
</organism>
<dbReference type="Proteomes" id="UP000053660">
    <property type="component" value="Unassembled WGS sequence"/>
</dbReference>
<dbReference type="SUPFAM" id="SSF63763">
    <property type="entry name" value="SAND domain-like"/>
    <property type="match status" value="1"/>
</dbReference>
<keyword evidence="4" id="KW-1185">Reference proteome</keyword>
<evidence type="ECO:0000256" key="1">
    <source>
        <dbReference type="ARBA" id="ARBA00009513"/>
    </source>
</evidence>
<dbReference type="Gene3D" id="3.10.260.20">
    <property type="entry name" value="Ski"/>
    <property type="match status" value="1"/>
</dbReference>
<dbReference type="GO" id="GO:0000981">
    <property type="term" value="F:DNA-binding transcription factor activity, RNA polymerase II-specific"/>
    <property type="evidence" value="ECO:0007669"/>
    <property type="project" value="TreeGrafter"/>
</dbReference>
<dbReference type="InterPro" id="IPR009061">
    <property type="entry name" value="DNA-bd_dom_put_sf"/>
</dbReference>
<dbReference type="GO" id="GO:0005634">
    <property type="term" value="C:nucleus"/>
    <property type="evidence" value="ECO:0007669"/>
    <property type="project" value="TreeGrafter"/>
</dbReference>
<evidence type="ECO:0000313" key="4">
    <source>
        <dbReference type="Proteomes" id="UP000053660"/>
    </source>
</evidence>
<dbReference type="Gene3D" id="3.10.390.10">
    <property type="entry name" value="SAND domain-like"/>
    <property type="match status" value="1"/>
</dbReference>
<dbReference type="GO" id="GO:0005737">
    <property type="term" value="C:cytoplasm"/>
    <property type="evidence" value="ECO:0007669"/>
    <property type="project" value="TreeGrafter"/>
</dbReference>
<protein>
    <submittedName>
        <fullName evidence="3">C-SKI Smad4 binding domain protein</fullName>
    </submittedName>
</protein>
<dbReference type="EMBL" id="KN549558">
    <property type="protein sequence ID" value="KHJ96923.1"/>
    <property type="molecule type" value="Genomic_DNA"/>
</dbReference>
<proteinExistence type="inferred from homology"/>
<dbReference type="Pfam" id="PF02437">
    <property type="entry name" value="Ski_Sno_DHD"/>
    <property type="match status" value="1"/>
</dbReference>
<evidence type="ECO:0000313" key="3">
    <source>
        <dbReference type="EMBL" id="KHJ96923.1"/>
    </source>
</evidence>
<feature type="domain" description="c-SKI SMAD4-binding" evidence="2">
    <location>
        <begin position="153"/>
        <end position="244"/>
    </location>
</feature>
<comment type="similarity">
    <text evidence="1">Belongs to the SKI family.</text>
</comment>